<dbReference type="InterPro" id="IPR055170">
    <property type="entry name" value="GFO_IDH_MocA-like_dom"/>
</dbReference>
<dbReference type="GO" id="GO:0000166">
    <property type="term" value="F:nucleotide binding"/>
    <property type="evidence" value="ECO:0007669"/>
    <property type="project" value="InterPro"/>
</dbReference>
<evidence type="ECO:0000259" key="2">
    <source>
        <dbReference type="Pfam" id="PF01408"/>
    </source>
</evidence>
<dbReference type="OrthoDB" id="9781031at2"/>
<dbReference type="STRING" id="582667.SAMN05192568_1003155"/>
<dbReference type="Pfam" id="PF22725">
    <property type="entry name" value="GFO_IDH_MocA_C3"/>
    <property type="match status" value="1"/>
</dbReference>
<evidence type="ECO:0000313" key="5">
    <source>
        <dbReference type="Proteomes" id="UP000199048"/>
    </source>
</evidence>
<name>A0A1I4GPJ1_9HYPH</name>
<evidence type="ECO:0000313" key="4">
    <source>
        <dbReference type="EMBL" id="SFL31992.1"/>
    </source>
</evidence>
<protein>
    <submittedName>
        <fullName evidence="4">Predicted dehydrogenase</fullName>
    </submittedName>
</protein>
<dbReference type="InterPro" id="IPR050463">
    <property type="entry name" value="Gfo/Idh/MocA_oxidrdct_glycsds"/>
</dbReference>
<gene>
    <name evidence="4" type="ORF">SAMN05192568_1003155</name>
</gene>
<dbReference type="GO" id="GO:0016491">
    <property type="term" value="F:oxidoreductase activity"/>
    <property type="evidence" value="ECO:0007669"/>
    <property type="project" value="UniProtKB-KW"/>
</dbReference>
<feature type="domain" description="Gfo/Idh/MocA-like oxidoreductase N-terminal" evidence="2">
    <location>
        <begin position="10"/>
        <end position="121"/>
    </location>
</feature>
<organism evidence="4 5">
    <name type="scientific">Methylobacterium pseudosasicola</name>
    <dbReference type="NCBI Taxonomy" id="582667"/>
    <lineage>
        <taxon>Bacteria</taxon>
        <taxon>Pseudomonadati</taxon>
        <taxon>Pseudomonadota</taxon>
        <taxon>Alphaproteobacteria</taxon>
        <taxon>Hyphomicrobiales</taxon>
        <taxon>Methylobacteriaceae</taxon>
        <taxon>Methylobacterium</taxon>
    </lineage>
</organism>
<dbReference type="PANTHER" id="PTHR43818:SF11">
    <property type="entry name" value="BCDNA.GH03377"/>
    <property type="match status" value="1"/>
</dbReference>
<dbReference type="PANTHER" id="PTHR43818">
    <property type="entry name" value="BCDNA.GH03377"/>
    <property type="match status" value="1"/>
</dbReference>
<dbReference type="Proteomes" id="UP000199048">
    <property type="component" value="Unassembled WGS sequence"/>
</dbReference>
<dbReference type="Gene3D" id="3.40.50.720">
    <property type="entry name" value="NAD(P)-binding Rossmann-like Domain"/>
    <property type="match status" value="1"/>
</dbReference>
<feature type="domain" description="GFO/IDH/MocA-like oxidoreductase" evidence="3">
    <location>
        <begin position="133"/>
        <end position="255"/>
    </location>
</feature>
<dbReference type="RefSeq" id="WP_092037624.1">
    <property type="nucleotide sequence ID" value="NZ_FOTK01000003.1"/>
</dbReference>
<evidence type="ECO:0000259" key="3">
    <source>
        <dbReference type="Pfam" id="PF22725"/>
    </source>
</evidence>
<dbReference type="EMBL" id="FOTK01000003">
    <property type="protein sequence ID" value="SFL31992.1"/>
    <property type="molecule type" value="Genomic_DNA"/>
</dbReference>
<reference evidence="5" key="1">
    <citation type="submission" date="2016-10" db="EMBL/GenBank/DDBJ databases">
        <authorList>
            <person name="Varghese N."/>
            <person name="Submissions S."/>
        </authorList>
    </citation>
    <scope>NUCLEOTIDE SEQUENCE [LARGE SCALE GENOMIC DNA]</scope>
    <source>
        <strain evidence="5">BL36</strain>
    </source>
</reference>
<dbReference type="Gene3D" id="3.30.360.10">
    <property type="entry name" value="Dihydrodipicolinate Reductase, domain 2"/>
    <property type="match status" value="1"/>
</dbReference>
<evidence type="ECO:0000256" key="1">
    <source>
        <dbReference type="ARBA" id="ARBA00023002"/>
    </source>
</evidence>
<dbReference type="SUPFAM" id="SSF55347">
    <property type="entry name" value="Glyceraldehyde-3-phosphate dehydrogenase-like, C-terminal domain"/>
    <property type="match status" value="1"/>
</dbReference>
<dbReference type="SUPFAM" id="SSF51735">
    <property type="entry name" value="NAD(P)-binding Rossmann-fold domains"/>
    <property type="match status" value="1"/>
</dbReference>
<keyword evidence="5" id="KW-1185">Reference proteome</keyword>
<dbReference type="InterPro" id="IPR000683">
    <property type="entry name" value="Gfo/Idh/MocA-like_OxRdtase_N"/>
</dbReference>
<accession>A0A1I4GPJ1</accession>
<dbReference type="AlphaFoldDB" id="A0A1I4GPJ1"/>
<keyword evidence="1" id="KW-0560">Oxidoreductase</keyword>
<sequence>MTTTDDRLALGIIGAGIMGERLIGAIHGAPDSPVRVAALWDPAPAALDRIGAAFPTVPRVSDAAAVVAASACVYVASPPASHLGYARAALAAGRTVFCEKPLAIDRAEARAFVAEAGASGAVNFPFASSPGVAALERWIAEGAVGTPRRLTIAVAFARWPRPWQADAARWLDARAEGGFTREVVSHFLFLARRLLGPLDWLAGRVDFPEAGRSERSIDVTLNAGGIPVTLTGRVGGVPEDDHNTWTFEGEAGAIRLRDWAIAERLGPDGRFTPGPDALPNAQARPIALRRQLDGVVRMTRGEPHHLATFAEALAVQEVVEGILTL</sequence>
<proteinExistence type="predicted"/>
<dbReference type="Pfam" id="PF01408">
    <property type="entry name" value="GFO_IDH_MocA"/>
    <property type="match status" value="1"/>
</dbReference>
<dbReference type="InterPro" id="IPR036291">
    <property type="entry name" value="NAD(P)-bd_dom_sf"/>
</dbReference>